<proteinExistence type="predicted"/>
<keyword evidence="2" id="KW-1185">Reference proteome</keyword>
<reference evidence="1 2" key="1">
    <citation type="journal article" date="2019" name="Proc. Natl. Acad. Sci. U.S.A.">
        <title>Regulatory changes in pterin and carotenoid genes underlie balanced color polymorphisms in the wall lizard.</title>
        <authorList>
            <person name="Andrade P."/>
            <person name="Pinho C."/>
            <person name="Perez I de Lanuza G."/>
            <person name="Afonso S."/>
            <person name="Brejcha J."/>
            <person name="Rubin C.J."/>
            <person name="Wallerman O."/>
            <person name="Pereira P."/>
            <person name="Sabatino S.J."/>
            <person name="Bellati A."/>
            <person name="Pellitteri-Rosa D."/>
            <person name="Bosakova Z."/>
            <person name="Bunikis I."/>
            <person name="Carretero M.A."/>
            <person name="Feiner N."/>
            <person name="Marsik P."/>
            <person name="Pauperio F."/>
            <person name="Salvi D."/>
            <person name="Soler L."/>
            <person name="While G.M."/>
            <person name="Uller T."/>
            <person name="Font E."/>
            <person name="Andersson L."/>
            <person name="Carneiro M."/>
        </authorList>
    </citation>
    <scope>NUCLEOTIDE SEQUENCE</scope>
</reference>
<name>A0A670IY09_PODMU</name>
<dbReference type="AlphaFoldDB" id="A0A670IY09"/>
<dbReference type="Ensembl" id="ENSPMRT00000017166.1">
    <property type="protein sequence ID" value="ENSPMRP00000016082.1"/>
    <property type="gene ID" value="ENSPMRG00000010742.1"/>
</dbReference>
<dbReference type="Proteomes" id="UP000472272">
    <property type="component" value="Chromosome 10"/>
</dbReference>
<accession>A0A670IY09</accession>
<reference evidence="1" key="2">
    <citation type="submission" date="2025-08" db="UniProtKB">
        <authorList>
            <consortium name="Ensembl"/>
        </authorList>
    </citation>
    <scope>IDENTIFICATION</scope>
</reference>
<reference evidence="1" key="3">
    <citation type="submission" date="2025-09" db="UniProtKB">
        <authorList>
            <consortium name="Ensembl"/>
        </authorList>
    </citation>
    <scope>IDENTIFICATION</scope>
</reference>
<dbReference type="InterPro" id="IPR029133">
    <property type="entry name" value="OCC1"/>
</dbReference>
<dbReference type="Pfam" id="PF15506">
    <property type="entry name" value="OCC1"/>
    <property type="match status" value="1"/>
</dbReference>
<protein>
    <submittedName>
        <fullName evidence="1">Uncharacterized protein</fullName>
    </submittedName>
</protein>
<evidence type="ECO:0000313" key="1">
    <source>
        <dbReference type="Ensembl" id="ENSPMRP00000016082.1"/>
    </source>
</evidence>
<evidence type="ECO:0000313" key="2">
    <source>
        <dbReference type="Proteomes" id="UP000472272"/>
    </source>
</evidence>
<sequence>RASRLLGIIESWKLEGTPDISYSNPQNYGGVYVGLPADAATKISTQSKTASQGTS</sequence>
<organism evidence="1 2">
    <name type="scientific">Podarcis muralis</name>
    <name type="common">Wall lizard</name>
    <name type="synonym">Lacerta muralis</name>
    <dbReference type="NCBI Taxonomy" id="64176"/>
    <lineage>
        <taxon>Eukaryota</taxon>
        <taxon>Metazoa</taxon>
        <taxon>Chordata</taxon>
        <taxon>Craniata</taxon>
        <taxon>Vertebrata</taxon>
        <taxon>Euteleostomi</taxon>
        <taxon>Lepidosauria</taxon>
        <taxon>Squamata</taxon>
        <taxon>Bifurcata</taxon>
        <taxon>Unidentata</taxon>
        <taxon>Episquamata</taxon>
        <taxon>Laterata</taxon>
        <taxon>Lacertibaenia</taxon>
        <taxon>Lacertidae</taxon>
        <taxon>Podarcis</taxon>
    </lineage>
</organism>